<dbReference type="SMART" id="SM00406">
    <property type="entry name" value="IGv"/>
    <property type="match status" value="20"/>
</dbReference>
<feature type="region of interest" description="Disordered" evidence="6">
    <location>
        <begin position="427"/>
        <end position="455"/>
    </location>
</feature>
<feature type="domain" description="Ig-like" evidence="8">
    <location>
        <begin position="1131"/>
        <end position="1233"/>
    </location>
</feature>
<feature type="domain" description="Ig-like" evidence="8">
    <location>
        <begin position="94"/>
        <end position="193"/>
    </location>
</feature>
<feature type="domain" description="Ig-like" evidence="8">
    <location>
        <begin position="1691"/>
        <end position="1795"/>
    </location>
</feature>
<feature type="domain" description="Ig-like" evidence="8">
    <location>
        <begin position="1579"/>
        <end position="1683"/>
    </location>
</feature>
<dbReference type="Pfam" id="PF07686">
    <property type="entry name" value="V-set"/>
    <property type="match status" value="3"/>
</dbReference>
<evidence type="ECO:0000313" key="9">
    <source>
        <dbReference type="Proteomes" id="UP000695022"/>
    </source>
</evidence>
<dbReference type="CDD" id="cd22827">
    <property type="entry name" value="Gal_Rha_Lectin_SUL-I-like"/>
    <property type="match status" value="1"/>
</dbReference>
<organism evidence="9 10">
    <name type="scientific">Priapulus caudatus</name>
    <name type="common">Priapulid worm</name>
    <dbReference type="NCBI Taxonomy" id="37621"/>
    <lineage>
        <taxon>Eukaryota</taxon>
        <taxon>Metazoa</taxon>
        <taxon>Ecdysozoa</taxon>
        <taxon>Scalidophora</taxon>
        <taxon>Priapulida</taxon>
        <taxon>Priapulimorpha</taxon>
        <taxon>Priapulimorphida</taxon>
        <taxon>Priapulidae</taxon>
        <taxon>Priapulus</taxon>
    </lineage>
</organism>
<feature type="compositionally biased region" description="Polar residues" evidence="6">
    <location>
        <begin position="427"/>
        <end position="439"/>
    </location>
</feature>
<feature type="domain" description="Ig-like" evidence="8">
    <location>
        <begin position="1019"/>
        <end position="1121"/>
    </location>
</feature>
<feature type="domain" description="Ig-like" evidence="8">
    <location>
        <begin position="455"/>
        <end position="562"/>
    </location>
</feature>
<feature type="domain" description="Ig-like" evidence="8">
    <location>
        <begin position="2355"/>
        <end position="2462"/>
    </location>
</feature>
<feature type="domain" description="Ig-like" evidence="8">
    <location>
        <begin position="792"/>
        <end position="895"/>
    </location>
</feature>
<keyword evidence="4" id="KW-0325">Glycoprotein</keyword>
<name>A0ABM1ES97_PRICU</name>
<dbReference type="InterPro" id="IPR003598">
    <property type="entry name" value="Ig_sub2"/>
</dbReference>
<feature type="domain" description="Ig-like" evidence="8">
    <location>
        <begin position="1467"/>
        <end position="1571"/>
    </location>
</feature>
<dbReference type="Gene3D" id="2.60.40.10">
    <property type="entry name" value="Immunoglobulins"/>
    <property type="match status" value="21"/>
</dbReference>
<dbReference type="PANTHER" id="PTHR11640">
    <property type="entry name" value="NEPHRIN"/>
    <property type="match status" value="1"/>
</dbReference>
<dbReference type="RefSeq" id="XP_014675068.1">
    <property type="nucleotide sequence ID" value="XM_014819582.1"/>
</dbReference>
<feature type="domain" description="Ig-like" evidence="8">
    <location>
        <begin position="904"/>
        <end position="1008"/>
    </location>
</feature>
<comment type="subcellular location">
    <subcellularLocation>
        <location evidence="1">Membrane</location>
        <topology evidence="1">Single-pass type I membrane protein</topology>
    </subcellularLocation>
</comment>
<feature type="domain" description="Ig-like" evidence="8">
    <location>
        <begin position="2135"/>
        <end position="2239"/>
    </location>
</feature>
<feature type="domain" description="SUEL-type lectin" evidence="7">
    <location>
        <begin position="578"/>
        <end position="671"/>
    </location>
</feature>
<keyword evidence="9" id="KW-1185">Reference proteome</keyword>
<evidence type="ECO:0000256" key="1">
    <source>
        <dbReference type="ARBA" id="ARBA00004479"/>
    </source>
</evidence>
<evidence type="ECO:0000256" key="4">
    <source>
        <dbReference type="ARBA" id="ARBA00023180"/>
    </source>
</evidence>
<dbReference type="InterPro" id="IPR013098">
    <property type="entry name" value="Ig_I-set"/>
</dbReference>
<dbReference type="InterPro" id="IPR007110">
    <property type="entry name" value="Ig-like_dom"/>
</dbReference>
<dbReference type="Pfam" id="PF02140">
    <property type="entry name" value="SUEL_Lectin"/>
    <property type="match status" value="1"/>
</dbReference>
<feature type="domain" description="Ig-like" evidence="8">
    <location>
        <begin position="2024"/>
        <end position="2127"/>
    </location>
</feature>
<feature type="domain" description="Ig-like" evidence="8">
    <location>
        <begin position="1243"/>
        <end position="1345"/>
    </location>
</feature>
<evidence type="ECO:0000256" key="6">
    <source>
        <dbReference type="SAM" id="MobiDB-lite"/>
    </source>
</evidence>
<dbReference type="GeneID" id="106815149"/>
<dbReference type="InterPro" id="IPR043159">
    <property type="entry name" value="Lectin_gal-bd_sf"/>
</dbReference>
<reference evidence="10" key="1">
    <citation type="submission" date="2025-08" db="UniProtKB">
        <authorList>
            <consortium name="RefSeq"/>
        </authorList>
    </citation>
    <scope>IDENTIFICATION</scope>
</reference>
<evidence type="ECO:0000256" key="2">
    <source>
        <dbReference type="ARBA" id="ARBA00023136"/>
    </source>
</evidence>
<feature type="region of interest" description="Disordered" evidence="6">
    <location>
        <begin position="73"/>
        <end position="97"/>
    </location>
</feature>
<dbReference type="SMART" id="SM00408">
    <property type="entry name" value="IGc2"/>
    <property type="match status" value="21"/>
</dbReference>
<feature type="domain" description="Ig-like" evidence="8">
    <location>
        <begin position="2470"/>
        <end position="2576"/>
    </location>
</feature>
<feature type="domain" description="Ig-like" evidence="8">
    <location>
        <begin position="342"/>
        <end position="443"/>
    </location>
</feature>
<dbReference type="Gene3D" id="2.60.120.740">
    <property type="match status" value="1"/>
</dbReference>
<accession>A0ABM1ES97</accession>
<feature type="domain" description="Ig-like" evidence="8">
    <location>
        <begin position="2247"/>
        <end position="2350"/>
    </location>
</feature>
<gene>
    <name evidence="10" type="primary">LOC106815149</name>
</gene>
<evidence type="ECO:0000259" key="8">
    <source>
        <dbReference type="PROSITE" id="PS50835"/>
    </source>
</evidence>
<dbReference type="PROSITE" id="PS50228">
    <property type="entry name" value="SUEL_LECTIN"/>
    <property type="match status" value="1"/>
</dbReference>
<dbReference type="SMART" id="SM00409">
    <property type="entry name" value="IG"/>
    <property type="match status" value="21"/>
</dbReference>
<feature type="domain" description="Ig-like" evidence="8">
    <location>
        <begin position="679"/>
        <end position="784"/>
    </location>
</feature>
<dbReference type="Proteomes" id="UP000695022">
    <property type="component" value="Unplaced"/>
</dbReference>
<dbReference type="Pfam" id="PF13927">
    <property type="entry name" value="Ig_3"/>
    <property type="match status" value="4"/>
</dbReference>
<feature type="domain" description="Ig-like" evidence="8">
    <location>
        <begin position="1803"/>
        <end position="1907"/>
    </location>
</feature>
<feature type="domain" description="Ig-like" evidence="8">
    <location>
        <begin position="1915"/>
        <end position="2017"/>
    </location>
</feature>
<dbReference type="Pfam" id="PF07679">
    <property type="entry name" value="I-set"/>
    <property type="match status" value="11"/>
</dbReference>
<dbReference type="InterPro" id="IPR013106">
    <property type="entry name" value="Ig_V-set"/>
</dbReference>
<feature type="domain" description="Ig-like" evidence="8">
    <location>
        <begin position="1353"/>
        <end position="1457"/>
    </location>
</feature>
<protein>
    <submittedName>
        <fullName evidence="10">Muscle M-line assembly protein unc-89-like</fullName>
    </submittedName>
</protein>
<dbReference type="InterPro" id="IPR051275">
    <property type="entry name" value="Cell_adhesion_signaling"/>
</dbReference>
<dbReference type="Pfam" id="PF00047">
    <property type="entry name" value="ig"/>
    <property type="match status" value="1"/>
</dbReference>
<feature type="region of interest" description="Disordered" evidence="6">
    <location>
        <begin position="998"/>
        <end position="1020"/>
    </location>
</feature>
<evidence type="ECO:0000313" key="10">
    <source>
        <dbReference type="RefSeq" id="XP_014675068.1"/>
    </source>
</evidence>
<dbReference type="InterPro" id="IPR003599">
    <property type="entry name" value="Ig_sub"/>
</dbReference>
<dbReference type="PANTHER" id="PTHR11640:SF31">
    <property type="entry name" value="IRREGULAR CHIASM C-ROUGHEST PROTEIN-RELATED"/>
    <property type="match status" value="1"/>
</dbReference>
<keyword evidence="2" id="KW-0472">Membrane</keyword>
<sequence>MLVDDSRFSIRLENLARTSRRLRNKMFVLRVGAARIEDGGLYQCSIATRRPEARSVVLTVAEPTSAEIDRNLEVNGKRGDGQPVRDTPMADAGPSKTSKNANILEITSNKIVTVGAKTELKCYTVALQRGQMIEWRKLLSNNDITTLTSGRDVVSHSPRISVVQGKFIDEDVATLIINETRFSDGGVYQCVVTGVEPSTSETALTVVNGRNDGLDEFPVSISDDITESAGTNITLTCIVNGLTRRSTVEWERNSADSVTTISYGRRLSIDDPRFDVYMTQSGGETTSNLNIYSLNPDDAGTYICKTTSDHPIMQSVAVEVRGLADQSLTGFFTRLRSSTSNPTITSISRLTTVRTGKTLNLECFVRGLSGSTTVEWQKKEGRNYVTLTKGTKVILEDSRVDIDVNTSGNDDVFVLTLSEITSSDQGTYQCETTNQTPDSKTVDVSVRGSSSNEKPEIVDISPDMSVRFGATVELECFVSGLVDGLVRWRRTVQSSAGLVTELLTEDDQKISSNSRMSIKKQMGRRSDAYILMISDVRRSDSATYTCLTVNIDTPAERSLDLTVEVRATRATTEEEQIICEDKTETVQCRNRQTIELTDIKYGRENNAADICKSKTSGRSCTYTSVRDTVLEKFRDACDDERSCQIRASNSQMGGDPCSGTKKYARVIYNCLDDRSSSGPEIVEISEDTTLTVGRTLTLKCHVTDLSRRETAEWQTVDSDDSVTVLTRGTRVISTERRISIDEDTSNDDETIFTLSIRRSVEEDASRYRCKTTDSDPVSDDVVVSLSDSTDNPKIVDISPRQNLRTNEDMVIECTVMNLGDNTVEWQKVDSNNRVTVLTRGTRIVAVNRRLSIDRERDQGNDVFTLTLRLVLRDDAGTFRCETTNSNPDHEDVVLSVRSSGATNAKITEVSPSPRANVQVDSKLILECFVTDLGSETIEWQKVEGRDVTVLTRGEDVEVRDRRVSIIVEGFRSEEIFVLEITNTQRSDSGTYRCEITGSSEESLETEVNVGSGSGGSEDPEIVEVTSDKTIRTGSDLVLECFVTGLTSSTVEWQLVDGRNIEVLTRGEDRIISDRRFSTEMDTDGDEDIFTLTVTNIRNSDEGTYRCETTNDDPVSEDVEVTVRGSGGREDPEIVEITSDKTVRTGNDLVLECFVTDLTSSTVEWQLVDGRNIEVLTRGEDRIISDRRFSTEMDTAGDEDIFTLTVTNIRNSDEGTYRCETTNDDPVSKDVEVTVGGSGGQDDPEIVEITADRTVSAASDVVLECFVTGLTSSTVEWQLVDGRSIEVLTRGEDRITSDRRFSTEMEQSGDEDIFVLTISNIRNSDEGTYRCETTNDDPVSEDVEVNVRGSGGGEDLDIVEISSDTTVSTGDDLELECFVTGLTSSTVEWQLVDGRNIEVLTRNEDRIISDRRFSTEMDKFGNEDVFTLTVTNIRNSDEGTYRCETTNDDPVSEDVEVTVRGSGGGEDPEIVEVTSDKTIRTGNDLVLECFVTGLTSSTVEWQLVDGRNIEVLTRGEDRIISDRRFSTEMDTDGDEDIFTLTVTNIRNSDEGTYRCETTNDDPVSEDVEVTVTGSGGGEDPEIGEITSDTTVRTGNDLVLECFVTGLTSSTVEWQLVDGSDVEILTRGEDRIISNSRFSTEMDTAGDEDIFTLTVTNIRNSDEGTYRCETTNDDPVSEDVEVTVTGSGGGEDPEIVEITSDTTVRTGNDLVLECFVTGLTSSTIEWQLVDGSDVEVLTRGEDRIISDRRFSTEMDTDGDEDIFTLTVTNIRNSDEGTYRCETTNDDPVSEDVEVTVTGSGGGEDPEIGEITSDTTVGTGNDLVLECFVTGLTSSTVEWQLVDGRNIEVLTRGEDRIISDRRFSTEMDTDGDEDIFTLTVTNIRNSDEGTYRCETTNDDPVSEDVEVTVTGSGGGEDPEIGEITSDTTVRTGNDLVLECFVTGLTSSTVEWQLVDGSDVEVLTRGEDRIISDRRFSTEMDTDGDEDIFTLTVTNIRNSDEGSYRCETTNDDPVSEDVEVTVGGGGGPEIVVFSDETDVRLGRDLTLECTVTGLGSRNKVEWQLVDGSDVTVLTSDEDRITSDRRVSTVLSSDDDEDTYTLTVTDMDLDDAGTYRCEITGSNSVNEDVTVTVGGRSGITEITFISENTVLRETRDLVLVCDVTSLTGSETIEWQKVRRNRVTTLTRGEDVVLTSDSRIGVTETTSGNKKTFTLTITNVKTQDEGTYRCETTSRNSIQEDVEVQVLAGDATAEIVSISEDITVNENSDLMVECTVTGLPDGSEVEWQHIVDRQVTLLTSGTTRVTSNRNVRITKTSTNQQDKYTLTIVNVKVSDSGTYQCQVTGSDPVSESLEVTVGDGSSVSIVAISQKTDVAADKTLSLFCTVTGLSGRITIEWLKVRGTRTTTLTQGGNVIAADRRVDVKQSTVGSRDTFTLTIDNVASADAGVYRCASTDRTPVQKNVDVTVSGGSSGTDPEIMDITQDTDVVIGDFLELECFVTGLSGSTTVEWQKQRTGTRYTTLTNADEVVSSDSRISVLMEPDAGDTVFVLQIDNVRTSDEGTYRCITTDSNPVSSTVDVTVSGKK</sequence>
<evidence type="ECO:0000256" key="5">
    <source>
        <dbReference type="ARBA" id="ARBA00023319"/>
    </source>
</evidence>
<dbReference type="PROSITE" id="PS50835">
    <property type="entry name" value="IG_LIKE"/>
    <property type="match status" value="21"/>
</dbReference>
<dbReference type="SUPFAM" id="SSF48726">
    <property type="entry name" value="Immunoglobulin"/>
    <property type="match status" value="21"/>
</dbReference>
<dbReference type="InterPro" id="IPR013151">
    <property type="entry name" value="Immunoglobulin_dom"/>
</dbReference>
<keyword evidence="3" id="KW-1015">Disulfide bond</keyword>
<evidence type="ECO:0000256" key="3">
    <source>
        <dbReference type="ARBA" id="ARBA00023157"/>
    </source>
</evidence>
<feature type="domain" description="Ig-like" evidence="8">
    <location>
        <begin position="197"/>
        <end position="319"/>
    </location>
</feature>
<dbReference type="InterPro" id="IPR000922">
    <property type="entry name" value="Lectin_gal-bd_dom"/>
</dbReference>
<keyword evidence="5" id="KW-0393">Immunoglobulin domain</keyword>
<evidence type="ECO:0000259" key="7">
    <source>
        <dbReference type="PROSITE" id="PS50228"/>
    </source>
</evidence>
<dbReference type="InterPro" id="IPR013783">
    <property type="entry name" value="Ig-like_fold"/>
</dbReference>
<proteinExistence type="predicted"/>
<dbReference type="InterPro" id="IPR036179">
    <property type="entry name" value="Ig-like_dom_sf"/>
</dbReference>
<dbReference type="CDD" id="cd00096">
    <property type="entry name" value="Ig"/>
    <property type="match status" value="3"/>
</dbReference>